<dbReference type="SMART" id="SM00867">
    <property type="entry name" value="YceI"/>
    <property type="match status" value="1"/>
</dbReference>
<dbReference type="InterPro" id="IPR007372">
    <property type="entry name" value="Lipid/polyisoprenoid-bd_YceI"/>
</dbReference>
<dbReference type="AlphaFoldDB" id="A0A918YZU3"/>
<dbReference type="RefSeq" id="WP_146473440.1">
    <property type="nucleotide sequence ID" value="NZ_BNCF01000004.1"/>
</dbReference>
<dbReference type="PANTHER" id="PTHR34406:SF1">
    <property type="entry name" value="PROTEIN YCEI"/>
    <property type="match status" value="1"/>
</dbReference>
<dbReference type="Gene3D" id="2.40.128.110">
    <property type="entry name" value="Lipid/polyisoprenoid-binding, YceI-like"/>
    <property type="match status" value="1"/>
</dbReference>
<gene>
    <name evidence="3" type="ORF">GCM10007167_10820</name>
</gene>
<reference evidence="3" key="1">
    <citation type="journal article" date="2014" name="Int. J. Syst. Evol. Microbiol.">
        <title>Complete genome sequence of Corynebacterium casei LMG S-19264T (=DSM 44701T), isolated from a smear-ripened cheese.</title>
        <authorList>
            <consortium name="US DOE Joint Genome Institute (JGI-PGF)"/>
            <person name="Walter F."/>
            <person name="Albersmeier A."/>
            <person name="Kalinowski J."/>
            <person name="Ruckert C."/>
        </authorList>
    </citation>
    <scope>NUCLEOTIDE SEQUENCE</scope>
    <source>
        <strain evidence="3">KCTC 32020</strain>
    </source>
</reference>
<organism evidence="3 4">
    <name type="scientific">Vulcaniibacterium thermophilum</name>
    <dbReference type="NCBI Taxonomy" id="1169913"/>
    <lineage>
        <taxon>Bacteria</taxon>
        <taxon>Pseudomonadati</taxon>
        <taxon>Pseudomonadota</taxon>
        <taxon>Gammaproteobacteria</taxon>
        <taxon>Lysobacterales</taxon>
        <taxon>Lysobacteraceae</taxon>
        <taxon>Vulcaniibacterium</taxon>
    </lineage>
</organism>
<name>A0A918YZU3_9GAMM</name>
<accession>A0A918YZU3</accession>
<dbReference type="InterPro" id="IPR036761">
    <property type="entry name" value="TTHA0802/YceI-like_sf"/>
</dbReference>
<comment type="caution">
    <text evidence="3">The sequence shown here is derived from an EMBL/GenBank/DDBJ whole genome shotgun (WGS) entry which is preliminary data.</text>
</comment>
<feature type="signal peptide" evidence="1">
    <location>
        <begin position="1"/>
        <end position="21"/>
    </location>
</feature>
<evidence type="ECO:0000313" key="4">
    <source>
        <dbReference type="Proteomes" id="UP000636453"/>
    </source>
</evidence>
<evidence type="ECO:0000313" key="3">
    <source>
        <dbReference type="EMBL" id="GHE30648.1"/>
    </source>
</evidence>
<evidence type="ECO:0000259" key="2">
    <source>
        <dbReference type="SMART" id="SM00867"/>
    </source>
</evidence>
<dbReference type="SUPFAM" id="SSF101874">
    <property type="entry name" value="YceI-like"/>
    <property type="match status" value="1"/>
</dbReference>
<sequence length="184" mass="19588">MRALPTLLLAGLLAIAAPARAADYVQAPGSTLAFATQYQGETFTGRFPGFAVHLRFDPAHLAQARLEVTIPLAGVGTDNDERDDTLKGADFFDIARFPEARYTATRFRSLGAGRYVAEGTLTLRGIEKPVALTFTWTPGAQPVLAGKATVKRLQFGVGGGDWADTSLIPDDVAVSTRVVLQPAD</sequence>
<dbReference type="EMBL" id="BNCF01000004">
    <property type="protein sequence ID" value="GHE30648.1"/>
    <property type="molecule type" value="Genomic_DNA"/>
</dbReference>
<protein>
    <submittedName>
        <fullName evidence="3">Polyisoprenoid-binding protein</fullName>
    </submittedName>
</protein>
<feature type="chain" id="PRO_5037759904" evidence="1">
    <location>
        <begin position="22"/>
        <end position="184"/>
    </location>
</feature>
<dbReference type="OrthoDB" id="1247465at2"/>
<dbReference type="PANTHER" id="PTHR34406">
    <property type="entry name" value="PROTEIN YCEI"/>
    <property type="match status" value="1"/>
</dbReference>
<proteinExistence type="predicted"/>
<keyword evidence="4" id="KW-1185">Reference proteome</keyword>
<dbReference type="Proteomes" id="UP000636453">
    <property type="component" value="Unassembled WGS sequence"/>
</dbReference>
<dbReference type="Pfam" id="PF04264">
    <property type="entry name" value="YceI"/>
    <property type="match status" value="1"/>
</dbReference>
<feature type="domain" description="Lipid/polyisoprenoid-binding YceI-like" evidence="2">
    <location>
        <begin position="23"/>
        <end position="181"/>
    </location>
</feature>
<reference evidence="3" key="2">
    <citation type="submission" date="2020-09" db="EMBL/GenBank/DDBJ databases">
        <authorList>
            <person name="Sun Q."/>
            <person name="Kim S."/>
        </authorList>
    </citation>
    <scope>NUCLEOTIDE SEQUENCE</scope>
    <source>
        <strain evidence="3">KCTC 32020</strain>
    </source>
</reference>
<keyword evidence="1" id="KW-0732">Signal</keyword>
<evidence type="ECO:0000256" key="1">
    <source>
        <dbReference type="SAM" id="SignalP"/>
    </source>
</evidence>